<dbReference type="Proteomes" id="UP001638806">
    <property type="component" value="Unassembled WGS sequence"/>
</dbReference>
<protein>
    <submittedName>
        <fullName evidence="1">Uncharacterized protein</fullName>
    </submittedName>
</protein>
<evidence type="ECO:0000313" key="1">
    <source>
        <dbReference type="EMBL" id="KAL3958538.1"/>
    </source>
</evidence>
<sequence length="100" mass="10378">MSSATHLFTRKPSPFPAPQVSQPVSMKTFTKILAIAGGLAIARAEPVPKPDDIFTTTESTPVPVPTSTSEVSSPIGDGRITETPSSSPVGVVTTTTEARL</sequence>
<name>A0ACC4DTB6_PURLI</name>
<dbReference type="EMBL" id="JBGNUJ010000006">
    <property type="protein sequence ID" value="KAL3958538.1"/>
    <property type="molecule type" value="Genomic_DNA"/>
</dbReference>
<gene>
    <name evidence="1" type="ORF">ACCO45_006700</name>
</gene>
<evidence type="ECO:0000313" key="2">
    <source>
        <dbReference type="Proteomes" id="UP001638806"/>
    </source>
</evidence>
<keyword evidence="2" id="KW-1185">Reference proteome</keyword>
<accession>A0ACC4DTB6</accession>
<proteinExistence type="predicted"/>
<reference evidence="1" key="1">
    <citation type="submission" date="2024-12" db="EMBL/GenBank/DDBJ databases">
        <title>Comparative genomics and development of molecular markers within Purpureocillium lilacinum and among Purpureocillium species.</title>
        <authorList>
            <person name="Yeh Z.-Y."/>
            <person name="Ni N.-T."/>
            <person name="Lo P.-H."/>
            <person name="Mushyakhwo K."/>
            <person name="Lin C.-F."/>
            <person name="Nai Y.-S."/>
        </authorList>
    </citation>
    <scope>NUCLEOTIDE SEQUENCE</scope>
    <source>
        <strain evidence="1">NCHU-NPUST-175</strain>
    </source>
</reference>
<organism evidence="1 2">
    <name type="scientific">Purpureocillium lilacinum</name>
    <name type="common">Paecilomyces lilacinus</name>
    <dbReference type="NCBI Taxonomy" id="33203"/>
    <lineage>
        <taxon>Eukaryota</taxon>
        <taxon>Fungi</taxon>
        <taxon>Dikarya</taxon>
        <taxon>Ascomycota</taxon>
        <taxon>Pezizomycotina</taxon>
        <taxon>Sordariomycetes</taxon>
        <taxon>Hypocreomycetidae</taxon>
        <taxon>Hypocreales</taxon>
        <taxon>Ophiocordycipitaceae</taxon>
        <taxon>Purpureocillium</taxon>
    </lineage>
</organism>
<comment type="caution">
    <text evidence="1">The sequence shown here is derived from an EMBL/GenBank/DDBJ whole genome shotgun (WGS) entry which is preliminary data.</text>
</comment>